<accession>A0A2I0VS95</accession>
<dbReference type="PANTHER" id="PTHR42774">
    <property type="entry name" value="PHOSPHOTRANSFERASE SYSTEM TRANSPORT PROTEIN"/>
    <property type="match status" value="1"/>
</dbReference>
<evidence type="ECO:0000313" key="2">
    <source>
        <dbReference type="Proteomes" id="UP000233837"/>
    </source>
</evidence>
<dbReference type="AlphaFoldDB" id="A0A2I0VS95"/>
<dbReference type="Gene3D" id="3.40.1190.20">
    <property type="match status" value="1"/>
</dbReference>
<organism evidence="1 2">
    <name type="scientific">Dendrobium catenatum</name>
    <dbReference type="NCBI Taxonomy" id="906689"/>
    <lineage>
        <taxon>Eukaryota</taxon>
        <taxon>Viridiplantae</taxon>
        <taxon>Streptophyta</taxon>
        <taxon>Embryophyta</taxon>
        <taxon>Tracheophyta</taxon>
        <taxon>Spermatophyta</taxon>
        <taxon>Magnoliopsida</taxon>
        <taxon>Liliopsida</taxon>
        <taxon>Asparagales</taxon>
        <taxon>Orchidaceae</taxon>
        <taxon>Epidendroideae</taxon>
        <taxon>Malaxideae</taxon>
        <taxon>Dendrobiinae</taxon>
        <taxon>Dendrobium</taxon>
    </lineage>
</organism>
<reference evidence="1 2" key="2">
    <citation type="journal article" date="2017" name="Nature">
        <title>The Apostasia genome and the evolution of orchids.</title>
        <authorList>
            <person name="Zhang G.Q."/>
            <person name="Liu K.W."/>
            <person name="Li Z."/>
            <person name="Lohaus R."/>
            <person name="Hsiao Y.Y."/>
            <person name="Niu S.C."/>
            <person name="Wang J.Y."/>
            <person name="Lin Y.C."/>
            <person name="Xu Q."/>
            <person name="Chen L.J."/>
            <person name="Yoshida K."/>
            <person name="Fujiwara S."/>
            <person name="Wang Z.W."/>
            <person name="Zhang Y.Q."/>
            <person name="Mitsuda N."/>
            <person name="Wang M."/>
            <person name="Liu G.H."/>
            <person name="Pecoraro L."/>
            <person name="Huang H.X."/>
            <person name="Xiao X.J."/>
            <person name="Lin M."/>
            <person name="Wu X.Y."/>
            <person name="Wu W.L."/>
            <person name="Chen Y.Y."/>
            <person name="Chang S.B."/>
            <person name="Sakamoto S."/>
            <person name="Ohme-Takagi M."/>
            <person name="Yagi M."/>
            <person name="Zeng S.J."/>
            <person name="Shen C.Y."/>
            <person name="Yeh C.M."/>
            <person name="Luo Y.B."/>
            <person name="Tsai W.C."/>
            <person name="Van de Peer Y."/>
            <person name="Liu Z.J."/>
        </authorList>
    </citation>
    <scope>NUCLEOTIDE SEQUENCE [LARGE SCALE GENOMIC DNA]</scope>
    <source>
        <tissue evidence="1">The whole plant</tissue>
    </source>
</reference>
<dbReference type="SUPFAM" id="SSF53613">
    <property type="entry name" value="Ribokinase-like"/>
    <property type="match status" value="1"/>
</dbReference>
<dbReference type="Proteomes" id="UP000233837">
    <property type="component" value="Unassembled WGS sequence"/>
</dbReference>
<evidence type="ECO:0008006" key="3">
    <source>
        <dbReference type="Google" id="ProtNLM"/>
    </source>
</evidence>
<dbReference type="PANTHER" id="PTHR42774:SF3">
    <property type="entry name" value="KETOHEXOKINASE"/>
    <property type="match status" value="1"/>
</dbReference>
<dbReference type="EMBL" id="KZ503286">
    <property type="protein sequence ID" value="PKU66272.1"/>
    <property type="molecule type" value="Genomic_DNA"/>
</dbReference>
<keyword evidence="2" id="KW-1185">Reference proteome</keyword>
<gene>
    <name evidence="1" type="ORF">MA16_Dca027033</name>
</gene>
<sequence length="79" mass="8344">MSFLSSSQAESVLPPLQQNRVVLGCGSLSVDYLATVVAFPKPDDKIRSTSLKVESGGNTGNALTCAARLGFKSWLISKV</sequence>
<dbReference type="InterPro" id="IPR052562">
    <property type="entry name" value="Ketohexokinase-related"/>
</dbReference>
<protein>
    <recommendedName>
        <fullName evidence="3">Carbohydrate kinase PfkB domain-containing protein</fullName>
    </recommendedName>
</protein>
<name>A0A2I0VS95_9ASPA</name>
<dbReference type="InterPro" id="IPR029056">
    <property type="entry name" value="Ribokinase-like"/>
</dbReference>
<proteinExistence type="predicted"/>
<reference evidence="1 2" key="1">
    <citation type="journal article" date="2016" name="Sci. Rep.">
        <title>The Dendrobium catenatum Lindl. genome sequence provides insights into polysaccharide synthase, floral development and adaptive evolution.</title>
        <authorList>
            <person name="Zhang G.Q."/>
            <person name="Xu Q."/>
            <person name="Bian C."/>
            <person name="Tsai W.C."/>
            <person name="Yeh C.M."/>
            <person name="Liu K.W."/>
            <person name="Yoshida K."/>
            <person name="Zhang L.S."/>
            <person name="Chang S.B."/>
            <person name="Chen F."/>
            <person name="Shi Y."/>
            <person name="Su Y.Y."/>
            <person name="Zhang Y.Q."/>
            <person name="Chen L.J."/>
            <person name="Yin Y."/>
            <person name="Lin M."/>
            <person name="Huang H."/>
            <person name="Deng H."/>
            <person name="Wang Z.W."/>
            <person name="Zhu S.L."/>
            <person name="Zhao X."/>
            <person name="Deng C."/>
            <person name="Niu S.C."/>
            <person name="Huang J."/>
            <person name="Wang M."/>
            <person name="Liu G.H."/>
            <person name="Yang H.J."/>
            <person name="Xiao X.J."/>
            <person name="Hsiao Y.Y."/>
            <person name="Wu W.L."/>
            <person name="Chen Y.Y."/>
            <person name="Mitsuda N."/>
            <person name="Ohme-Takagi M."/>
            <person name="Luo Y.B."/>
            <person name="Van de Peer Y."/>
            <person name="Liu Z.J."/>
        </authorList>
    </citation>
    <scope>NUCLEOTIDE SEQUENCE [LARGE SCALE GENOMIC DNA]</scope>
    <source>
        <tissue evidence="1">The whole plant</tissue>
    </source>
</reference>
<evidence type="ECO:0000313" key="1">
    <source>
        <dbReference type="EMBL" id="PKU66272.1"/>
    </source>
</evidence>